<keyword evidence="4" id="KW-1185">Reference proteome</keyword>
<protein>
    <submittedName>
        <fullName evidence="3">SDR family NAD(P)-dependent oxidoreductase</fullName>
    </submittedName>
    <submittedName>
        <fullName evidence="2">Short-subunit dehydrogenase</fullName>
    </submittedName>
</protein>
<dbReference type="Proteomes" id="UP000534306">
    <property type="component" value="Unassembled WGS sequence"/>
</dbReference>
<dbReference type="AlphaFoldDB" id="A0A7Y4P198"/>
<reference evidence="3 4" key="1">
    <citation type="submission" date="2020-05" db="EMBL/GenBank/DDBJ databases">
        <title>Genome sequence of Kribbella sandramycini ATCC 39419.</title>
        <authorList>
            <person name="Maclea K.S."/>
            <person name="Fair J.L."/>
        </authorList>
    </citation>
    <scope>NUCLEOTIDE SEQUENCE [LARGE SCALE GENOMIC DNA]</scope>
    <source>
        <strain evidence="3 4">ATCC 39419</strain>
    </source>
</reference>
<name>A0A7Y4P198_9ACTN</name>
<organism evidence="3 4">
    <name type="scientific">Kribbella sandramycini</name>
    <dbReference type="NCBI Taxonomy" id="60450"/>
    <lineage>
        <taxon>Bacteria</taxon>
        <taxon>Bacillati</taxon>
        <taxon>Actinomycetota</taxon>
        <taxon>Actinomycetes</taxon>
        <taxon>Propionibacteriales</taxon>
        <taxon>Kribbellaceae</taxon>
        <taxon>Kribbella</taxon>
    </lineage>
</organism>
<evidence type="ECO:0000313" key="3">
    <source>
        <dbReference type="EMBL" id="NOL42738.1"/>
    </source>
</evidence>
<dbReference type="PANTHER" id="PTHR43899:SF4">
    <property type="entry name" value="17 BETA-HYDROXYSTEROID DEHYDROGENASE TYPE 3"/>
    <property type="match status" value="1"/>
</dbReference>
<proteinExistence type="predicted"/>
<reference evidence="2 5" key="2">
    <citation type="submission" date="2020-08" db="EMBL/GenBank/DDBJ databases">
        <title>Sequencing the genomes of 1000 actinobacteria strains.</title>
        <authorList>
            <person name="Klenk H.-P."/>
        </authorList>
    </citation>
    <scope>NUCLEOTIDE SEQUENCE [LARGE SCALE GENOMIC DNA]</scope>
    <source>
        <strain evidence="2 5">DSM 15626</strain>
    </source>
</reference>
<dbReference type="SUPFAM" id="SSF51735">
    <property type="entry name" value="NAD(P)-binding Rossmann-fold domains"/>
    <property type="match status" value="1"/>
</dbReference>
<dbReference type="Gene3D" id="3.40.50.720">
    <property type="entry name" value="NAD(P)-binding Rossmann-like Domain"/>
    <property type="match status" value="1"/>
</dbReference>
<dbReference type="InterPro" id="IPR036291">
    <property type="entry name" value="NAD(P)-bd_dom_sf"/>
</dbReference>
<dbReference type="EMBL" id="JACHKF010000001">
    <property type="protein sequence ID" value="MBB6566607.1"/>
    <property type="molecule type" value="Genomic_DNA"/>
</dbReference>
<evidence type="ECO:0000313" key="5">
    <source>
        <dbReference type="Proteomes" id="UP000553957"/>
    </source>
</evidence>
<dbReference type="PIRSF" id="PIRSF000126">
    <property type="entry name" value="11-beta-HSD1"/>
    <property type="match status" value="1"/>
</dbReference>
<gene>
    <name evidence="2" type="ORF">HNR71_002244</name>
    <name evidence="3" type="ORF">HPO96_21055</name>
</gene>
<dbReference type="Pfam" id="PF00106">
    <property type="entry name" value="adh_short"/>
    <property type="match status" value="1"/>
</dbReference>
<dbReference type="EMBL" id="JABJRC010000005">
    <property type="protein sequence ID" value="NOL42738.1"/>
    <property type="molecule type" value="Genomic_DNA"/>
</dbReference>
<evidence type="ECO:0000313" key="2">
    <source>
        <dbReference type="EMBL" id="MBB6566607.1"/>
    </source>
</evidence>
<dbReference type="PANTHER" id="PTHR43899">
    <property type="entry name" value="RH59310P"/>
    <property type="match status" value="1"/>
</dbReference>
<dbReference type="PRINTS" id="PR00081">
    <property type="entry name" value="GDHRDH"/>
</dbReference>
<evidence type="ECO:0000256" key="1">
    <source>
        <dbReference type="ARBA" id="ARBA00023002"/>
    </source>
</evidence>
<accession>A0A7Y4P198</accession>
<dbReference type="InterPro" id="IPR002347">
    <property type="entry name" value="SDR_fam"/>
</dbReference>
<dbReference type="Proteomes" id="UP000553957">
    <property type="component" value="Unassembled WGS sequence"/>
</dbReference>
<dbReference type="GO" id="GO:0016491">
    <property type="term" value="F:oxidoreductase activity"/>
    <property type="evidence" value="ECO:0007669"/>
    <property type="project" value="UniProtKB-KW"/>
</dbReference>
<comment type="caution">
    <text evidence="3">The sequence shown here is derived from an EMBL/GenBank/DDBJ whole genome shotgun (WGS) entry which is preliminary data.</text>
</comment>
<evidence type="ECO:0000313" key="4">
    <source>
        <dbReference type="Proteomes" id="UP000534306"/>
    </source>
</evidence>
<dbReference type="InterPro" id="IPR051019">
    <property type="entry name" value="VLCFA-Steroid_DH"/>
</dbReference>
<dbReference type="RefSeq" id="WP_171675237.1">
    <property type="nucleotide sequence ID" value="NZ_BAAAGT010000004.1"/>
</dbReference>
<keyword evidence="1" id="KW-0560">Oxidoreductase</keyword>
<sequence>MTHVELPTAKFGPWAVVTGASAGIGREFARQLAAGGLNVVISARRAAPLAELGAELEQQYDVRHRAVVADMSQPNGPHHLIEATADLDVGLLVSNAGDLVPGEFLGRELQYAFDSWQLNAGSHLVLTHHFGQRLAERGAGGVLLVGAAGAESGIPWAAAHAAAKAYTNTLARGLHAEFAERGLNLTVLTPGPTRTELQSRRALPETGGTTVSNAVSTALKALKAGDVEVTPGLAARVLNSLPASMSRRISGRTMAAAAQSTVSQ</sequence>